<evidence type="ECO:0008006" key="4">
    <source>
        <dbReference type="Google" id="ProtNLM"/>
    </source>
</evidence>
<reference evidence="3" key="1">
    <citation type="journal article" date="2011" name="Appl. Environ. Microbiol.">
        <title>Genomic potential of Marinobacter aquaeolei, a biogeochemical 'opportunitroph'.</title>
        <authorList>
            <person name="Singer E."/>
            <person name="Webb E.A."/>
            <person name="Nelson W.C."/>
            <person name="Heidelberg J.F."/>
            <person name="Ivanova N."/>
            <person name="Pati A."/>
            <person name="Edwards K.J."/>
        </authorList>
    </citation>
    <scope>NUCLEOTIDE SEQUENCE [LARGE SCALE GENOMIC DNA]</scope>
    <source>
        <strain evidence="3">ATCC 700491 / DSM 11845 / VT8</strain>
    </source>
</reference>
<organism evidence="2 3">
    <name type="scientific">Marinobacter nauticus (strain ATCC 700491 / DSM 11845 / VT8)</name>
    <name type="common">Marinobacter aquaeolei</name>
    <dbReference type="NCBI Taxonomy" id="351348"/>
    <lineage>
        <taxon>Bacteria</taxon>
        <taxon>Pseudomonadati</taxon>
        <taxon>Pseudomonadota</taxon>
        <taxon>Gammaproteobacteria</taxon>
        <taxon>Pseudomonadales</taxon>
        <taxon>Marinobacteraceae</taxon>
        <taxon>Marinobacter</taxon>
    </lineage>
</organism>
<feature type="transmembrane region" description="Helical" evidence="1">
    <location>
        <begin position="98"/>
        <end position="117"/>
    </location>
</feature>
<proteinExistence type="predicted"/>
<keyword evidence="1" id="KW-0812">Transmembrane</keyword>
<evidence type="ECO:0000256" key="1">
    <source>
        <dbReference type="SAM" id="Phobius"/>
    </source>
</evidence>
<evidence type="ECO:0000313" key="3">
    <source>
        <dbReference type="Proteomes" id="UP000000998"/>
    </source>
</evidence>
<accession>A1TWS0</accession>
<evidence type="ECO:0000313" key="2">
    <source>
        <dbReference type="EMBL" id="ABM17189.1"/>
    </source>
</evidence>
<dbReference type="STRING" id="351348.Maqu_0082"/>
<dbReference type="AlphaFoldDB" id="A1TWS0"/>
<dbReference type="RefSeq" id="WP_011783662.1">
    <property type="nucleotide sequence ID" value="NC_008740.1"/>
</dbReference>
<dbReference type="EMBL" id="CP000514">
    <property type="protein sequence ID" value="ABM17189.1"/>
    <property type="molecule type" value="Genomic_DNA"/>
</dbReference>
<keyword evidence="1" id="KW-1133">Transmembrane helix</keyword>
<gene>
    <name evidence="2" type="ordered locus">Maqu_0082</name>
</gene>
<dbReference type="Proteomes" id="UP000000998">
    <property type="component" value="Chromosome"/>
</dbReference>
<dbReference type="HOGENOM" id="CLU_135697_0_0_6"/>
<dbReference type="KEGG" id="maq:Maqu_0082"/>
<keyword evidence="1" id="KW-0472">Membrane</keyword>
<dbReference type="OrthoDB" id="5569385at2"/>
<name>A1TWS0_MARN8</name>
<dbReference type="InterPro" id="IPR046162">
    <property type="entry name" value="DUF6164"/>
</dbReference>
<dbReference type="Pfam" id="PF19661">
    <property type="entry name" value="DUF6164"/>
    <property type="match status" value="1"/>
</dbReference>
<dbReference type="eggNOG" id="ENOG50332TA">
    <property type="taxonomic scope" value="Bacteria"/>
</dbReference>
<protein>
    <recommendedName>
        <fullName evidence="4">Transmembrane protein</fullName>
    </recommendedName>
</protein>
<sequence length="120" mass="13674">MPHHLMNLRHVPDDEADEIRALFEEHEVRYYETPPSRWGISMGGFWVQDADEAARAKALLDDYQRQRFQSQRQAYEQGLARGEIGGIGSMFRRYPLRTLAACLAIAAIAAISLLPFVRIG</sequence>